<protein>
    <submittedName>
        <fullName evidence="9">Uncharacterized protein</fullName>
    </submittedName>
</protein>
<dbReference type="PANTHER" id="PTHR11361">
    <property type="entry name" value="DNA MISMATCH REPAIR PROTEIN MUTS FAMILY MEMBER"/>
    <property type="match status" value="1"/>
</dbReference>
<dbReference type="GO" id="GO:0007131">
    <property type="term" value="P:reciprocal meiotic recombination"/>
    <property type="evidence" value="ECO:0007669"/>
    <property type="project" value="TreeGrafter"/>
</dbReference>
<comment type="caution">
    <text evidence="9">The sequence shown here is derived from an EMBL/GenBank/DDBJ whole genome shotgun (WGS) entry which is preliminary data.</text>
</comment>
<dbReference type="GO" id="GO:0140664">
    <property type="term" value="F:ATP-dependent DNA damage sensor activity"/>
    <property type="evidence" value="ECO:0007669"/>
    <property type="project" value="InterPro"/>
</dbReference>
<sequence length="1162" mass="129170">MPGGRKISSAGEWRNRLRAYRWQRKSMSSRILRSVPSNGRPLLSSGRLRGKNDSFLPSPVTVKGTPSLNTTKISSCVILSIVEGRGLSAGEVGLATLDLYCPNIEISQFRDTSSYRRALVKLLVLAPSEIIVPNTALEPNSSMRKLVRVLHSFRTSSTIIGVSRMHFNDKQGLSNLQRLCHPEYLSSIYAIREKYYALSAASALLHYVEDSHGLLHAPHSLRFAFTGSVQTTMIDVKSACRLRLVENAWDHSTKDTLFAAVNNTCTPGGAKLLRANLLEPPCDLATTVNRQAAIAELASSPEMLLNVQNILRQFPYIDGLLSLCVQMCTTPPTPITYSVNSQTKGRIPGLLERYSSSGINRQSTNCSNMLSPAERERHSSKCDVACTSLRPTTSLSPLPCVSSCLSTNSNIKSMVNLQAIESRMTRIIAIKNMLDLVRPLSVALAEASSGLLKTFRELLCDTGYENTLKKLCTVLHEDVRMSKGMLAMRSQKCFAIKEGLSIVLDVTRKAYSEQLDDITVEVSQLAQRYSLPLRVAHNKVRGFYIQVPQSVFGDTSEQEEAVPFADEHGLQSDELQPEYSESNDFDGWTESPKVSPGENKSLKNLPAEFVKIYVSRGIIHCTTESLVCNQHRPRNNTPMSWNGGCQISVMLSCSRSMRLNERMKGSLHEVYFIADQIMCDLIAELQPDMGLFYRLSEVIASLDLLASFARLIVSSPANIPFVCPQFTDRLAIKNGRNISIDFQSNCTSVPNHTYASPDLSLTVISGPSMSGRTTYLRQIAYTQILSQMREMSYILRNATGSSLVLVDGLCQGTSPWEAENLSWAICTALLDTKAFTFVATQWRELTQLADYHPNVENCYFLVEEEPSPYVADYSYESPSLHGDNKTQSFDTTSCNISASTSVSNGSSLFPTDARNVPTRRAWRVHLNFTYKLLKGVPERRYYGLEIARLTSLPEKIIVRAEELLKQLTDTNVGSPPNFRTDVHEHDGIDRELVSRSCETEELPGREKNEDLMSRCQSTVGIPSDSVRSCSGDLCSSKQCRLDVMAPSAQVTHRKKTTSEASPINEDENGEEKDKNGHASRSGEKLTAKDHLTYQLLRQLALLSKPLNALSNSGGPDAKYSVLKNELLGYIRFLKNRYKQIIDRASQSEEQPLGLFSDPRDTF</sequence>
<gene>
    <name evidence="9" type="ORF">CDAUBV1_LOCUS9757</name>
</gene>
<feature type="compositionally biased region" description="Basic and acidic residues" evidence="6">
    <location>
        <begin position="1071"/>
        <end position="1086"/>
    </location>
</feature>
<dbReference type="PANTHER" id="PTHR11361:SF21">
    <property type="entry name" value="MUTS PROTEIN HOMOLOG 4"/>
    <property type="match status" value="1"/>
</dbReference>
<dbReference type="SUPFAM" id="SSF52540">
    <property type="entry name" value="P-loop containing nucleoside triphosphate hydrolases"/>
    <property type="match status" value="1"/>
</dbReference>
<evidence type="ECO:0000256" key="5">
    <source>
        <dbReference type="ARBA" id="ARBA00023254"/>
    </source>
</evidence>
<organism evidence="9 10">
    <name type="scientific">Calicophoron daubneyi</name>
    <name type="common">Rumen fluke</name>
    <name type="synonym">Paramphistomum daubneyi</name>
    <dbReference type="NCBI Taxonomy" id="300641"/>
    <lineage>
        <taxon>Eukaryota</taxon>
        <taxon>Metazoa</taxon>
        <taxon>Spiralia</taxon>
        <taxon>Lophotrochozoa</taxon>
        <taxon>Platyhelminthes</taxon>
        <taxon>Trematoda</taxon>
        <taxon>Digenea</taxon>
        <taxon>Plagiorchiida</taxon>
        <taxon>Pronocephalata</taxon>
        <taxon>Paramphistomoidea</taxon>
        <taxon>Paramphistomidae</taxon>
        <taxon>Calicophoron</taxon>
    </lineage>
</organism>
<dbReference type="GO" id="GO:0005634">
    <property type="term" value="C:nucleus"/>
    <property type="evidence" value="ECO:0007669"/>
    <property type="project" value="TreeGrafter"/>
</dbReference>
<dbReference type="Pfam" id="PF00488">
    <property type="entry name" value="MutS_V"/>
    <property type="match status" value="1"/>
</dbReference>
<name>A0AAV2THL7_CALDB</name>
<evidence type="ECO:0000256" key="6">
    <source>
        <dbReference type="SAM" id="MobiDB-lite"/>
    </source>
</evidence>
<evidence type="ECO:0000259" key="7">
    <source>
        <dbReference type="SMART" id="SM00533"/>
    </source>
</evidence>
<dbReference type="AlphaFoldDB" id="A0AAV2THL7"/>
<comment type="similarity">
    <text evidence="1">Belongs to the DNA mismatch repair MutS family.</text>
</comment>
<reference evidence="9" key="1">
    <citation type="submission" date="2024-06" db="EMBL/GenBank/DDBJ databases">
        <authorList>
            <person name="Liu X."/>
            <person name="Lenzi L."/>
            <person name="Haldenby T S."/>
            <person name="Uol C."/>
        </authorList>
    </citation>
    <scope>NUCLEOTIDE SEQUENCE</scope>
</reference>
<dbReference type="Gene3D" id="3.40.50.300">
    <property type="entry name" value="P-loop containing nucleotide triphosphate hydrolases"/>
    <property type="match status" value="2"/>
</dbReference>
<dbReference type="Gene3D" id="1.10.1420.10">
    <property type="match status" value="1"/>
</dbReference>
<dbReference type="SMART" id="SM00534">
    <property type="entry name" value="MUTSac"/>
    <property type="match status" value="1"/>
</dbReference>
<dbReference type="InterPro" id="IPR007860">
    <property type="entry name" value="DNA_mmatch_repair_MutS_con_dom"/>
</dbReference>
<evidence type="ECO:0000313" key="10">
    <source>
        <dbReference type="Proteomes" id="UP001497525"/>
    </source>
</evidence>
<dbReference type="InterPro" id="IPR000432">
    <property type="entry name" value="DNA_mismatch_repair_MutS_C"/>
</dbReference>
<dbReference type="InterPro" id="IPR027417">
    <property type="entry name" value="P-loop_NTPase"/>
</dbReference>
<keyword evidence="3" id="KW-0067">ATP-binding</keyword>
<dbReference type="Pfam" id="PF05192">
    <property type="entry name" value="MutS_III"/>
    <property type="match status" value="1"/>
</dbReference>
<keyword evidence="2" id="KW-0547">Nucleotide-binding</keyword>
<dbReference type="Pfam" id="PF05188">
    <property type="entry name" value="MutS_II"/>
    <property type="match status" value="1"/>
</dbReference>
<dbReference type="InterPro" id="IPR007696">
    <property type="entry name" value="DNA_mismatch_repair_MutS_core"/>
</dbReference>
<dbReference type="Proteomes" id="UP001497525">
    <property type="component" value="Unassembled WGS sequence"/>
</dbReference>
<feature type="region of interest" description="Disordered" evidence="6">
    <location>
        <begin position="1046"/>
        <end position="1086"/>
    </location>
</feature>
<dbReference type="Gene3D" id="3.30.420.110">
    <property type="entry name" value="MutS, connector domain"/>
    <property type="match status" value="1"/>
</dbReference>
<dbReference type="GO" id="GO:0030983">
    <property type="term" value="F:mismatched DNA binding"/>
    <property type="evidence" value="ECO:0007669"/>
    <property type="project" value="InterPro"/>
</dbReference>
<dbReference type="GO" id="GO:0005524">
    <property type="term" value="F:ATP binding"/>
    <property type="evidence" value="ECO:0007669"/>
    <property type="project" value="UniProtKB-KW"/>
</dbReference>
<feature type="domain" description="DNA mismatch repair protein MutS core" evidence="7">
    <location>
        <begin position="252"/>
        <end position="743"/>
    </location>
</feature>
<dbReference type="EMBL" id="CAXLJL010000267">
    <property type="protein sequence ID" value="CAL5135629.1"/>
    <property type="molecule type" value="Genomic_DNA"/>
</dbReference>
<keyword evidence="5" id="KW-0469">Meiosis</keyword>
<evidence type="ECO:0000256" key="2">
    <source>
        <dbReference type="ARBA" id="ARBA00022741"/>
    </source>
</evidence>
<dbReference type="InterPro" id="IPR036678">
    <property type="entry name" value="MutS_con_dom_sf"/>
</dbReference>
<proteinExistence type="inferred from homology"/>
<evidence type="ECO:0000256" key="1">
    <source>
        <dbReference type="ARBA" id="ARBA00006271"/>
    </source>
</evidence>
<evidence type="ECO:0000259" key="8">
    <source>
        <dbReference type="SMART" id="SM00534"/>
    </source>
</evidence>
<accession>A0AAV2THL7</accession>
<dbReference type="InterPro" id="IPR036187">
    <property type="entry name" value="DNA_mismatch_repair_MutS_sf"/>
</dbReference>
<evidence type="ECO:0000256" key="4">
    <source>
        <dbReference type="ARBA" id="ARBA00023125"/>
    </source>
</evidence>
<dbReference type="GO" id="GO:0006298">
    <property type="term" value="P:mismatch repair"/>
    <property type="evidence" value="ECO:0007669"/>
    <property type="project" value="InterPro"/>
</dbReference>
<feature type="region of interest" description="Disordered" evidence="6">
    <location>
        <begin position="576"/>
        <end position="599"/>
    </location>
</feature>
<evidence type="ECO:0000256" key="3">
    <source>
        <dbReference type="ARBA" id="ARBA00022840"/>
    </source>
</evidence>
<dbReference type="SUPFAM" id="SSF48334">
    <property type="entry name" value="DNA repair protein MutS, domain III"/>
    <property type="match status" value="2"/>
</dbReference>
<dbReference type="SMART" id="SM00533">
    <property type="entry name" value="MUTSd"/>
    <property type="match status" value="1"/>
</dbReference>
<dbReference type="InterPro" id="IPR045076">
    <property type="entry name" value="MutS"/>
</dbReference>
<keyword evidence="4" id="KW-0238">DNA-binding</keyword>
<feature type="domain" description="DNA mismatch repair proteins mutS family" evidence="8">
    <location>
        <begin position="759"/>
        <end position="965"/>
    </location>
</feature>
<evidence type="ECO:0000313" key="9">
    <source>
        <dbReference type="EMBL" id="CAL5135629.1"/>
    </source>
</evidence>